<evidence type="ECO:0000313" key="3">
    <source>
        <dbReference type="EMBL" id="GIX64492.1"/>
    </source>
</evidence>
<dbReference type="GeneID" id="94195973"/>
<keyword evidence="4" id="KW-1185">Reference proteome</keyword>
<keyword evidence="2" id="KW-0472">Membrane</keyword>
<evidence type="ECO:0000313" key="4">
    <source>
        <dbReference type="Proteomes" id="UP001497744"/>
    </source>
</evidence>
<proteinExistence type="predicted"/>
<keyword evidence="2" id="KW-0812">Transmembrane</keyword>
<feature type="region of interest" description="Disordered" evidence="1">
    <location>
        <begin position="397"/>
        <end position="420"/>
    </location>
</feature>
<feature type="region of interest" description="Disordered" evidence="1">
    <location>
        <begin position="51"/>
        <end position="96"/>
    </location>
</feature>
<keyword evidence="2" id="KW-1133">Transmembrane helix</keyword>
<name>A0AAV4LWA0_BABCB</name>
<gene>
    <name evidence="3" type="ORF">BcabD6B2_39270</name>
</gene>
<feature type="transmembrane region" description="Helical" evidence="2">
    <location>
        <begin position="232"/>
        <end position="253"/>
    </location>
</feature>
<accession>A0AAV4LWA0</accession>
<dbReference type="Proteomes" id="UP001497744">
    <property type="component" value="Unassembled WGS sequence"/>
</dbReference>
<dbReference type="EMBL" id="BPLF01000003">
    <property type="protein sequence ID" value="GIX64492.1"/>
    <property type="molecule type" value="Genomic_DNA"/>
</dbReference>
<feature type="transmembrane region" description="Helical" evidence="2">
    <location>
        <begin position="309"/>
        <end position="329"/>
    </location>
</feature>
<protein>
    <submittedName>
        <fullName evidence="3">Multitransmembrane with signal peptide and GMGPP repeat at carboxy-terminus protein, putative</fullName>
    </submittedName>
</protein>
<sequence length="420" mass="46507">MRDALEDVCATLLPSSAQRGCQTLAAGQRSSTCIHNHPKRFIYFVHTPTPQRHIRRHPQRRESEAEPDTPRAGAPDDPSRRTMRKADGTESLRVGATVPSPSRVPNFFWFLAHALCVGGLLLEIGAICSPDWRVSEPIAYSYMHRGSRREHLVGSTRYGLYRIMYDDGGVVQTWVSKVASVKTKGYTAVQYNEQVGKGTYRSFESSYCPAACRDGIIIRIEGYEQLMMCSSFFAAALVVGCTFAALGMVWYLFVDESVLVTGGLWVAAAAILALATHAWTRYSYVVWKTIAWSNQIPFPFEGPNVKKSYIAASLIVGGAGLIALVNSFVSWRHTRQLQKSLQAQLRNKQDAMDPFNDPSSFDMFRQGGPSAPPLAPPQQGLNPSQLFSGIGFAQNPQGNYQYPSDPNSTGPSMWNTNFPY</sequence>
<organism evidence="3 4">
    <name type="scientific">Babesia caballi</name>
    <dbReference type="NCBI Taxonomy" id="5871"/>
    <lineage>
        <taxon>Eukaryota</taxon>
        <taxon>Sar</taxon>
        <taxon>Alveolata</taxon>
        <taxon>Apicomplexa</taxon>
        <taxon>Aconoidasida</taxon>
        <taxon>Piroplasmida</taxon>
        <taxon>Babesiidae</taxon>
        <taxon>Babesia</taxon>
    </lineage>
</organism>
<dbReference type="RefSeq" id="XP_067716561.1">
    <property type="nucleotide sequence ID" value="XM_067860460.1"/>
</dbReference>
<comment type="caution">
    <text evidence="3">The sequence shown here is derived from an EMBL/GenBank/DDBJ whole genome shotgun (WGS) entry which is preliminary data.</text>
</comment>
<reference evidence="3 4" key="1">
    <citation type="submission" date="2021-06" db="EMBL/GenBank/DDBJ databases">
        <title>Genome sequence of Babesia caballi.</title>
        <authorList>
            <person name="Yamagishi J."/>
            <person name="Kidaka T."/>
            <person name="Ochi A."/>
        </authorList>
    </citation>
    <scope>NUCLEOTIDE SEQUENCE [LARGE SCALE GENOMIC DNA]</scope>
    <source>
        <strain evidence="3">USDA-D6B2</strain>
    </source>
</reference>
<evidence type="ECO:0000256" key="2">
    <source>
        <dbReference type="SAM" id="Phobius"/>
    </source>
</evidence>
<feature type="compositionally biased region" description="Basic and acidic residues" evidence="1">
    <location>
        <begin position="77"/>
        <end position="90"/>
    </location>
</feature>
<evidence type="ECO:0000256" key="1">
    <source>
        <dbReference type="SAM" id="MobiDB-lite"/>
    </source>
</evidence>
<feature type="region of interest" description="Disordered" evidence="1">
    <location>
        <begin position="356"/>
        <end position="377"/>
    </location>
</feature>
<dbReference type="AlphaFoldDB" id="A0AAV4LWA0"/>
<feature type="transmembrane region" description="Helical" evidence="2">
    <location>
        <begin position="258"/>
        <end position="279"/>
    </location>
</feature>